<protein>
    <submittedName>
        <fullName evidence="2">Uncharacterized protein</fullName>
    </submittedName>
</protein>
<dbReference type="Proteomes" id="UP001642464">
    <property type="component" value="Unassembled WGS sequence"/>
</dbReference>
<feature type="compositionally biased region" description="Basic and acidic residues" evidence="1">
    <location>
        <begin position="1"/>
        <end position="20"/>
    </location>
</feature>
<name>A0ABP0MJI8_9DINO</name>
<organism evidence="2 3">
    <name type="scientific">Durusdinium trenchii</name>
    <dbReference type="NCBI Taxonomy" id="1381693"/>
    <lineage>
        <taxon>Eukaryota</taxon>
        <taxon>Sar</taxon>
        <taxon>Alveolata</taxon>
        <taxon>Dinophyceae</taxon>
        <taxon>Suessiales</taxon>
        <taxon>Symbiodiniaceae</taxon>
        <taxon>Durusdinium</taxon>
    </lineage>
</organism>
<gene>
    <name evidence="2" type="ORF">SCF082_LOCUS27752</name>
</gene>
<comment type="caution">
    <text evidence="2">The sequence shown here is derived from an EMBL/GenBank/DDBJ whole genome shotgun (WGS) entry which is preliminary data.</text>
</comment>
<feature type="region of interest" description="Disordered" evidence="1">
    <location>
        <begin position="1"/>
        <end position="32"/>
    </location>
</feature>
<sequence>MARSTERSLLRRSTPRDLRLESSSPLPGSWGGPASEHDFWKQTVASCELHQLVVKRHRLRASRECAAKAKKIWQAFSDLQDLLTAMEQQYTELCDEDDPDGSGPEWRTDGNDGHRLLVDSLQQRLLDQQAVTRQLREDISQATWHEQKAQEAELKLLAEAQAFEIEMRELRLRIVTEEQKLTFA</sequence>
<accession>A0ABP0MJI8</accession>
<evidence type="ECO:0000313" key="3">
    <source>
        <dbReference type="Proteomes" id="UP001642464"/>
    </source>
</evidence>
<evidence type="ECO:0000256" key="1">
    <source>
        <dbReference type="SAM" id="MobiDB-lite"/>
    </source>
</evidence>
<evidence type="ECO:0000313" key="2">
    <source>
        <dbReference type="EMBL" id="CAK9050274.1"/>
    </source>
</evidence>
<feature type="compositionally biased region" description="Low complexity" evidence="1">
    <location>
        <begin position="22"/>
        <end position="32"/>
    </location>
</feature>
<proteinExistence type="predicted"/>
<dbReference type="EMBL" id="CAXAMM010021624">
    <property type="protein sequence ID" value="CAK9050274.1"/>
    <property type="molecule type" value="Genomic_DNA"/>
</dbReference>
<reference evidence="2 3" key="1">
    <citation type="submission" date="2024-02" db="EMBL/GenBank/DDBJ databases">
        <authorList>
            <person name="Chen Y."/>
            <person name="Shah S."/>
            <person name="Dougan E. K."/>
            <person name="Thang M."/>
            <person name="Chan C."/>
        </authorList>
    </citation>
    <scope>NUCLEOTIDE SEQUENCE [LARGE SCALE GENOMIC DNA]</scope>
</reference>
<keyword evidence="3" id="KW-1185">Reference proteome</keyword>